<dbReference type="EMBL" id="BSTX01000001">
    <property type="protein sequence ID" value="GLZ76178.1"/>
    <property type="molecule type" value="Genomic_DNA"/>
</dbReference>
<comment type="caution">
    <text evidence="2">The sequence shown here is derived from an EMBL/GenBank/DDBJ whole genome shotgun (WGS) entry which is preliminary data.</text>
</comment>
<proteinExistence type="predicted"/>
<keyword evidence="1" id="KW-0812">Transmembrane</keyword>
<organism evidence="2 3">
    <name type="scientific">Actinorhabdospora filicis</name>
    <dbReference type="NCBI Taxonomy" id="1785913"/>
    <lineage>
        <taxon>Bacteria</taxon>
        <taxon>Bacillati</taxon>
        <taxon>Actinomycetota</taxon>
        <taxon>Actinomycetes</taxon>
        <taxon>Micromonosporales</taxon>
        <taxon>Micromonosporaceae</taxon>
        <taxon>Actinorhabdospora</taxon>
    </lineage>
</organism>
<feature type="transmembrane region" description="Helical" evidence="1">
    <location>
        <begin position="188"/>
        <end position="207"/>
    </location>
</feature>
<protein>
    <submittedName>
        <fullName evidence="2">Transporter</fullName>
    </submittedName>
</protein>
<evidence type="ECO:0000313" key="2">
    <source>
        <dbReference type="EMBL" id="GLZ76178.1"/>
    </source>
</evidence>
<dbReference type="RefSeq" id="WP_285661361.1">
    <property type="nucleotide sequence ID" value="NZ_BSTX01000001.1"/>
</dbReference>
<reference evidence="2" key="1">
    <citation type="submission" date="2023-03" db="EMBL/GenBank/DDBJ databases">
        <title>Actinorhabdospora filicis NBRC 111898.</title>
        <authorList>
            <person name="Ichikawa N."/>
            <person name="Sato H."/>
            <person name="Tonouchi N."/>
        </authorList>
    </citation>
    <scope>NUCLEOTIDE SEQUENCE</scope>
    <source>
        <strain evidence="2">NBRC 111898</strain>
    </source>
</reference>
<feature type="transmembrane region" description="Helical" evidence="1">
    <location>
        <begin position="306"/>
        <end position="327"/>
    </location>
</feature>
<feature type="transmembrane region" description="Helical" evidence="1">
    <location>
        <begin position="114"/>
        <end position="141"/>
    </location>
</feature>
<evidence type="ECO:0000313" key="3">
    <source>
        <dbReference type="Proteomes" id="UP001165079"/>
    </source>
</evidence>
<dbReference type="Proteomes" id="UP001165079">
    <property type="component" value="Unassembled WGS sequence"/>
</dbReference>
<gene>
    <name evidence="2" type="ORF">Afil01_09850</name>
</gene>
<keyword evidence="3" id="KW-1185">Reference proteome</keyword>
<evidence type="ECO:0000256" key="1">
    <source>
        <dbReference type="SAM" id="Phobius"/>
    </source>
</evidence>
<dbReference type="AlphaFoldDB" id="A0A9W6W7Q8"/>
<feature type="transmembrane region" description="Helical" evidence="1">
    <location>
        <begin position="69"/>
        <end position="93"/>
    </location>
</feature>
<accession>A0A9W6W7Q8</accession>
<keyword evidence="1" id="KW-0472">Membrane</keyword>
<sequence>MYWFAWRQLRLQTVYAAGALVLLGLALTFTGLTLASSYADTVAVCGTDCTDAVKAFLRDAQTGAPAAVYVTGLALAYLVPPLIGAFWGAPLVARELETGTHNLAWNQSVTRTRWLAARIAVTGTATAAVTGVLAWAVTAWAGHVDTVRGDRITPLVFGGRGVVPVAYALFAFLLGVTLGAVIRRTVPAMAATLGVYALVVASFPAWLRERLVTPVHTTAPLDMDRLGDLLINQDTSMEVTGKGPEGAWILTNQTLWPDGRVFTGPADAASCGRDSAYGICEKWVSGLGLQQDVVYHPSTHFWSLQWAEAGVFIGLTVLLAGFCFWWVRKRVV</sequence>
<name>A0A9W6W7Q8_9ACTN</name>
<keyword evidence="1" id="KW-1133">Transmembrane helix</keyword>
<feature type="transmembrane region" description="Helical" evidence="1">
    <location>
        <begin position="161"/>
        <end position="181"/>
    </location>
</feature>